<evidence type="ECO:0000313" key="3">
    <source>
        <dbReference type="EMBL" id="PWZ21655.1"/>
    </source>
</evidence>
<organism evidence="3">
    <name type="scientific">Zea mays</name>
    <name type="common">Maize</name>
    <dbReference type="NCBI Taxonomy" id="4577"/>
    <lineage>
        <taxon>Eukaryota</taxon>
        <taxon>Viridiplantae</taxon>
        <taxon>Streptophyta</taxon>
        <taxon>Embryophyta</taxon>
        <taxon>Tracheophyta</taxon>
        <taxon>Spermatophyta</taxon>
        <taxon>Magnoliopsida</taxon>
        <taxon>Liliopsida</taxon>
        <taxon>Poales</taxon>
        <taxon>Poaceae</taxon>
        <taxon>PACMAD clade</taxon>
        <taxon>Panicoideae</taxon>
        <taxon>Andropogonodae</taxon>
        <taxon>Andropogoneae</taxon>
        <taxon>Tripsacinae</taxon>
        <taxon>Zea</taxon>
    </lineage>
</organism>
<keyword evidence="2" id="KW-0472">Membrane</keyword>
<reference evidence="3 4" key="1">
    <citation type="journal article" date="2018" name="Nat. Genet.">
        <title>Extensive intraspecific gene order and gene structural variations between Mo17 and other maize genomes.</title>
        <authorList>
            <person name="Sun S."/>
            <person name="Zhou Y."/>
            <person name="Chen J."/>
            <person name="Shi J."/>
            <person name="Zhao H."/>
            <person name="Zhao H."/>
            <person name="Song W."/>
            <person name="Zhang M."/>
            <person name="Cui Y."/>
            <person name="Dong X."/>
            <person name="Liu H."/>
            <person name="Ma X."/>
            <person name="Jiao Y."/>
            <person name="Wang B."/>
            <person name="Wei X."/>
            <person name="Stein J.C."/>
            <person name="Glaubitz J.C."/>
            <person name="Lu F."/>
            <person name="Yu G."/>
            <person name="Liang C."/>
            <person name="Fengler K."/>
            <person name="Li B."/>
            <person name="Rafalski A."/>
            <person name="Schnable P.S."/>
            <person name="Ware D.H."/>
            <person name="Buckler E.S."/>
            <person name="Lai J."/>
        </authorList>
    </citation>
    <scope>NUCLEOTIDE SEQUENCE [LARGE SCALE GENOMIC DNA]</scope>
    <source>
        <strain evidence="4">cv. Missouri 17</strain>
        <tissue evidence="3">Seedling</tissue>
    </source>
</reference>
<feature type="compositionally biased region" description="Basic residues" evidence="1">
    <location>
        <begin position="258"/>
        <end position="270"/>
    </location>
</feature>
<dbReference type="EMBL" id="NCVQ01000006">
    <property type="protein sequence ID" value="PWZ21653.1"/>
    <property type="molecule type" value="Genomic_DNA"/>
</dbReference>
<evidence type="ECO:0000256" key="2">
    <source>
        <dbReference type="SAM" id="Phobius"/>
    </source>
</evidence>
<evidence type="ECO:0000256" key="1">
    <source>
        <dbReference type="SAM" id="MobiDB-lite"/>
    </source>
</evidence>
<dbReference type="ExpressionAtlas" id="A0A3L6EKN9">
    <property type="expression patterns" value="baseline and differential"/>
</dbReference>
<comment type="caution">
    <text evidence="3">The sequence shown here is derived from an EMBL/GenBank/DDBJ whole genome shotgun (WGS) entry which is preliminary data.</text>
</comment>
<name>A0A3L6EKN9_MAIZE</name>
<feature type="region of interest" description="Disordered" evidence="1">
    <location>
        <begin position="242"/>
        <end position="270"/>
    </location>
</feature>
<evidence type="ECO:0000313" key="4">
    <source>
        <dbReference type="Proteomes" id="UP000251960"/>
    </source>
</evidence>
<dbReference type="Proteomes" id="UP000251960">
    <property type="component" value="Chromosome 5"/>
</dbReference>
<sequence>MASFAVATAPSLAAPAAKRRPAAGVTYVEGMKAYSGLKGLNKVTMLGVRKTADYSFAKVVASLSLAGRKRRGGAFGAQMRFYAYTAQRSQHNCRRTSVPIDEIHGGAPEERLLRAVCFGARREGIMAAVSSVSILPLASLRPLPLRRAARNVLEGGGRRASSPLLLARYGLWRGRPAAAVGGEAELALEDADAAMRVAADDDSITATVVSVLLTLAFVGLSILTLGVIYLSVQDFLQKREKEKFEKEEAEKQKEEARKKRAKSRQKRRNY</sequence>
<accession>A0A3L6EKN5</accession>
<dbReference type="PANTHER" id="PTHR36735">
    <property type="entry name" value="TRANSMEMBRANE PROTEIN"/>
    <property type="match status" value="1"/>
</dbReference>
<keyword evidence="2" id="KW-1133">Transmembrane helix</keyword>
<feature type="compositionally biased region" description="Basic and acidic residues" evidence="1">
    <location>
        <begin position="242"/>
        <end position="257"/>
    </location>
</feature>
<accession>A0A3L6EKW6</accession>
<accession>A0A3L6EKN9</accession>
<protein>
    <submittedName>
        <fullName evidence="3">Uncharacterized protein</fullName>
    </submittedName>
</protein>
<keyword evidence="2" id="KW-0812">Transmembrane</keyword>
<dbReference type="AlphaFoldDB" id="A0A3L6EKN9"/>
<gene>
    <name evidence="3" type="ORF">Zm00014a_035128</name>
</gene>
<feature type="transmembrane region" description="Helical" evidence="2">
    <location>
        <begin position="211"/>
        <end position="232"/>
    </location>
</feature>
<dbReference type="EMBL" id="NCVQ01000006">
    <property type="protein sequence ID" value="PWZ21656.1"/>
    <property type="molecule type" value="Genomic_DNA"/>
</dbReference>
<dbReference type="EMBL" id="NCVQ01000006">
    <property type="protein sequence ID" value="PWZ21652.1"/>
    <property type="molecule type" value="Genomic_DNA"/>
</dbReference>
<dbReference type="PANTHER" id="PTHR36735:SF1">
    <property type="entry name" value="TRANSMEMBRANE PROTEIN"/>
    <property type="match status" value="1"/>
</dbReference>
<proteinExistence type="predicted"/>
<dbReference type="EMBL" id="NCVQ01000006">
    <property type="protein sequence ID" value="PWZ21655.1"/>
    <property type="molecule type" value="Genomic_DNA"/>
</dbReference>
<dbReference type="EMBL" id="NCVQ01000006">
    <property type="protein sequence ID" value="PWZ21654.1"/>
    <property type="molecule type" value="Genomic_DNA"/>
</dbReference>